<feature type="domain" description="PIN" evidence="1">
    <location>
        <begin position="8"/>
        <end position="149"/>
    </location>
</feature>
<proteinExistence type="predicted"/>
<dbReference type="Gene3D" id="3.40.50.1010">
    <property type="entry name" value="5'-nuclease"/>
    <property type="match status" value="1"/>
</dbReference>
<gene>
    <name evidence="2" type="ORF">ENP99_00005</name>
</gene>
<accession>A0A7J2T8X9</accession>
<dbReference type="InterPro" id="IPR002716">
    <property type="entry name" value="PIN_dom"/>
</dbReference>
<dbReference type="Pfam" id="PF01850">
    <property type="entry name" value="PIN"/>
    <property type="match status" value="1"/>
</dbReference>
<reference evidence="2" key="1">
    <citation type="journal article" date="2020" name="mSystems">
        <title>Genome- and Community-Level Interaction Insights into Carbon Utilization and Element Cycling Functions of Hydrothermarchaeota in Hydrothermal Sediment.</title>
        <authorList>
            <person name="Zhou Z."/>
            <person name="Liu Y."/>
            <person name="Xu W."/>
            <person name="Pan J."/>
            <person name="Luo Z.H."/>
            <person name="Li M."/>
        </authorList>
    </citation>
    <scope>NUCLEOTIDE SEQUENCE [LARGE SCALE GENOMIC DNA]</scope>
    <source>
        <strain evidence="2">SpSt-27</strain>
    </source>
</reference>
<dbReference type="SUPFAM" id="SSF88723">
    <property type="entry name" value="PIN domain-like"/>
    <property type="match status" value="1"/>
</dbReference>
<evidence type="ECO:0000259" key="1">
    <source>
        <dbReference type="SMART" id="SM00670"/>
    </source>
</evidence>
<dbReference type="AlphaFoldDB" id="A0A7J2T8X9"/>
<dbReference type="PANTHER" id="PTHR39677">
    <property type="entry name" value="RIBONUCLEASE VAPC6"/>
    <property type="match status" value="1"/>
</dbReference>
<sequence length="157" mass="18245">MHVRGRGAVILLDSNAVVYYLHRVEPYASKVKQILIESKDLAVTLRIVDEIIFTLIRLEAWRRFGLRKLDELRDYIRRYGLEAFSDAINDVEELIDKLGMLVLEDKGSIKELTETVRKYDLLPGDALIAITAKHYDIDTILTFDEDFKRVPWLKVIP</sequence>
<dbReference type="EMBL" id="DSLL01000001">
    <property type="protein sequence ID" value="HEH30490.1"/>
    <property type="molecule type" value="Genomic_DNA"/>
</dbReference>
<evidence type="ECO:0000313" key="2">
    <source>
        <dbReference type="EMBL" id="HEH30490.1"/>
    </source>
</evidence>
<comment type="caution">
    <text evidence="2">The sequence shown here is derived from an EMBL/GenBank/DDBJ whole genome shotgun (WGS) entry which is preliminary data.</text>
</comment>
<dbReference type="SMART" id="SM00670">
    <property type="entry name" value="PINc"/>
    <property type="match status" value="1"/>
</dbReference>
<protein>
    <submittedName>
        <fullName evidence="2">PIN domain-containing protein</fullName>
    </submittedName>
</protein>
<dbReference type="PANTHER" id="PTHR39677:SF4">
    <property type="entry name" value="RIBONUCLEASE VAPC6"/>
    <property type="match status" value="1"/>
</dbReference>
<dbReference type="InterPro" id="IPR029060">
    <property type="entry name" value="PIN-like_dom_sf"/>
</dbReference>
<organism evidence="2">
    <name type="scientific">Ignisphaera aggregans</name>
    <dbReference type="NCBI Taxonomy" id="334771"/>
    <lineage>
        <taxon>Archaea</taxon>
        <taxon>Thermoproteota</taxon>
        <taxon>Thermoprotei</taxon>
        <taxon>Desulfurococcales</taxon>
        <taxon>Desulfurococcaceae</taxon>
        <taxon>Ignisphaera</taxon>
    </lineage>
</organism>
<name>A0A7J2T8X9_9CREN</name>